<evidence type="ECO:0000256" key="1">
    <source>
        <dbReference type="SAM" id="MobiDB-lite"/>
    </source>
</evidence>
<evidence type="ECO:0008006" key="4">
    <source>
        <dbReference type="Google" id="ProtNLM"/>
    </source>
</evidence>
<protein>
    <recommendedName>
        <fullName evidence="4">Transposase</fullName>
    </recommendedName>
</protein>
<reference evidence="3" key="1">
    <citation type="journal article" date="2019" name="Int. J. Syst. Evol. Microbiol.">
        <title>The Global Catalogue of Microorganisms (GCM) 10K type strain sequencing project: providing services to taxonomists for standard genome sequencing and annotation.</title>
        <authorList>
            <consortium name="The Broad Institute Genomics Platform"/>
            <consortium name="The Broad Institute Genome Sequencing Center for Infectious Disease"/>
            <person name="Wu L."/>
            <person name="Ma J."/>
        </authorList>
    </citation>
    <scope>NUCLEOTIDE SEQUENCE [LARGE SCALE GENOMIC DNA]</scope>
    <source>
        <strain evidence="3">JCM 9650</strain>
    </source>
</reference>
<dbReference type="InterPro" id="IPR009057">
    <property type="entry name" value="Homeodomain-like_sf"/>
</dbReference>
<evidence type="ECO:0000313" key="2">
    <source>
        <dbReference type="EMBL" id="GAA2940501.1"/>
    </source>
</evidence>
<gene>
    <name evidence="2" type="ORF">GCM10010478_47760</name>
</gene>
<dbReference type="EMBL" id="BAAAVA010000068">
    <property type="protein sequence ID" value="GAA2940501.1"/>
    <property type="molecule type" value="Genomic_DNA"/>
</dbReference>
<dbReference type="Proteomes" id="UP001501423">
    <property type="component" value="Unassembled WGS sequence"/>
</dbReference>
<sequence length="134" mass="14445">MACGSRALPPTPPTAQSPNSSSVTACGARAEDRIRAARYTKEFKRHAIALADTSGKTVTAVARELGISSESLHGWYRRAQADQGEGAPGELTSAEREELRRCMCPSCPLCCSGLSGQEHTDTARDVWQELHDRS</sequence>
<comment type="caution">
    <text evidence="2">The sequence shown here is derived from an EMBL/GenBank/DDBJ whole genome shotgun (WGS) entry which is preliminary data.</text>
</comment>
<accession>A0ABP6JP37</accession>
<dbReference type="InterPro" id="IPR002514">
    <property type="entry name" value="Transposase_8"/>
</dbReference>
<dbReference type="Gene3D" id="1.10.10.60">
    <property type="entry name" value="Homeodomain-like"/>
    <property type="match status" value="1"/>
</dbReference>
<evidence type="ECO:0000313" key="3">
    <source>
        <dbReference type="Proteomes" id="UP001501423"/>
    </source>
</evidence>
<name>A0ABP6JP37_9ACTN</name>
<proteinExistence type="predicted"/>
<dbReference type="PROSITE" id="PS51257">
    <property type="entry name" value="PROKAR_LIPOPROTEIN"/>
    <property type="match status" value="1"/>
</dbReference>
<dbReference type="Pfam" id="PF01527">
    <property type="entry name" value="HTH_Tnp_1"/>
    <property type="match status" value="1"/>
</dbReference>
<feature type="region of interest" description="Disordered" evidence="1">
    <location>
        <begin position="1"/>
        <end position="27"/>
    </location>
</feature>
<organism evidence="2 3">
    <name type="scientific">Streptomyces erythrogriseus</name>
    <dbReference type="NCBI Taxonomy" id="284027"/>
    <lineage>
        <taxon>Bacteria</taxon>
        <taxon>Bacillati</taxon>
        <taxon>Actinomycetota</taxon>
        <taxon>Actinomycetes</taxon>
        <taxon>Kitasatosporales</taxon>
        <taxon>Streptomycetaceae</taxon>
        <taxon>Streptomyces</taxon>
        <taxon>Streptomyces griseoincarnatus group</taxon>
    </lineage>
</organism>
<keyword evidence="3" id="KW-1185">Reference proteome</keyword>
<dbReference type="SUPFAM" id="SSF46689">
    <property type="entry name" value="Homeodomain-like"/>
    <property type="match status" value="1"/>
</dbReference>